<dbReference type="GO" id="GO:0008168">
    <property type="term" value="F:methyltransferase activity"/>
    <property type="evidence" value="ECO:0007669"/>
    <property type="project" value="UniProtKB-KW"/>
</dbReference>
<reference evidence="2 3" key="1">
    <citation type="submission" date="2023-05" db="EMBL/GenBank/DDBJ databases">
        <title>Lysobacter sp. strain LF1 Genome sequencing and assembly.</title>
        <authorList>
            <person name="Jung Y."/>
        </authorList>
    </citation>
    <scope>NUCLEOTIDE SEQUENCE [LARGE SCALE GENOMIC DNA]</scope>
    <source>
        <strain evidence="2 3">LF1</strain>
    </source>
</reference>
<sequence>MSITDWLLEPEVAGCPVDGLARFEAHRSVLRRKQMIRSVFDEFHQVFTDLDRKHLDSEGLLVELGAGVYPVRETVPEVLATDVVAAPHLDKVIDAGAMDFPNESVHAFYLQNVFHHFPDPDRFFAELERTLAPGGGAILIEPASGPVASWLYPRLFATEGYDKTASDWRTPVGGPMSGANQALSYLVFDRDRARFEASHPALEIVHRDALPNWPRYLVSGGLNFRPLLPSFMTLPLRWMESVLSPLRSLLGLHRVIVLRKRNQS</sequence>
<feature type="domain" description="Methyltransferase type 11" evidence="1">
    <location>
        <begin position="92"/>
        <end position="138"/>
    </location>
</feature>
<accession>A0ABT6XF21</accession>
<gene>
    <name evidence="2" type="ORF">QLQ15_07405</name>
</gene>
<evidence type="ECO:0000259" key="1">
    <source>
        <dbReference type="Pfam" id="PF08241"/>
    </source>
</evidence>
<dbReference type="InterPro" id="IPR013216">
    <property type="entry name" value="Methyltransf_11"/>
</dbReference>
<dbReference type="Proteomes" id="UP001321580">
    <property type="component" value="Unassembled WGS sequence"/>
</dbReference>
<keyword evidence="3" id="KW-1185">Reference proteome</keyword>
<dbReference type="InterPro" id="IPR029063">
    <property type="entry name" value="SAM-dependent_MTases_sf"/>
</dbReference>
<evidence type="ECO:0000313" key="2">
    <source>
        <dbReference type="EMBL" id="MDI9238740.1"/>
    </source>
</evidence>
<keyword evidence="2" id="KW-0489">Methyltransferase</keyword>
<evidence type="ECO:0000313" key="3">
    <source>
        <dbReference type="Proteomes" id="UP001321580"/>
    </source>
</evidence>
<dbReference type="EMBL" id="JASGBI010000001">
    <property type="protein sequence ID" value="MDI9238740.1"/>
    <property type="molecule type" value="Genomic_DNA"/>
</dbReference>
<keyword evidence="2" id="KW-0808">Transferase</keyword>
<dbReference type="Gene3D" id="3.40.50.150">
    <property type="entry name" value="Vaccinia Virus protein VP39"/>
    <property type="match status" value="1"/>
</dbReference>
<dbReference type="SUPFAM" id="SSF53335">
    <property type="entry name" value="S-adenosyl-L-methionine-dependent methyltransferases"/>
    <property type="match status" value="1"/>
</dbReference>
<protein>
    <submittedName>
        <fullName evidence="2">Methyltransferase domain-containing protein</fullName>
    </submittedName>
</protein>
<dbReference type="RefSeq" id="WP_283212187.1">
    <property type="nucleotide sequence ID" value="NZ_JASGBI010000001.1"/>
</dbReference>
<comment type="caution">
    <text evidence="2">The sequence shown here is derived from an EMBL/GenBank/DDBJ whole genome shotgun (WGS) entry which is preliminary data.</text>
</comment>
<dbReference type="GO" id="GO:0032259">
    <property type="term" value="P:methylation"/>
    <property type="evidence" value="ECO:0007669"/>
    <property type="project" value="UniProtKB-KW"/>
</dbReference>
<name>A0ABT6XF21_9GAMM</name>
<organism evidence="2 3">
    <name type="scientific">Lysobacter stagni</name>
    <dbReference type="NCBI Taxonomy" id="3045172"/>
    <lineage>
        <taxon>Bacteria</taxon>
        <taxon>Pseudomonadati</taxon>
        <taxon>Pseudomonadota</taxon>
        <taxon>Gammaproteobacteria</taxon>
        <taxon>Lysobacterales</taxon>
        <taxon>Lysobacteraceae</taxon>
        <taxon>Lysobacter</taxon>
    </lineage>
</organism>
<dbReference type="Pfam" id="PF08241">
    <property type="entry name" value="Methyltransf_11"/>
    <property type="match status" value="1"/>
</dbReference>
<proteinExistence type="predicted"/>